<keyword evidence="1" id="KW-0812">Transmembrane</keyword>
<keyword evidence="1" id="KW-0472">Membrane</keyword>
<comment type="caution">
    <text evidence="2">The sequence shown here is derived from an EMBL/GenBank/DDBJ whole genome shotgun (WGS) entry which is preliminary data.</text>
</comment>
<evidence type="ECO:0000256" key="1">
    <source>
        <dbReference type="SAM" id="Phobius"/>
    </source>
</evidence>
<keyword evidence="3" id="KW-1185">Reference proteome</keyword>
<gene>
    <name evidence="2" type="ORF">HXX02_09470</name>
</gene>
<feature type="transmembrane region" description="Helical" evidence="1">
    <location>
        <begin position="106"/>
        <end position="125"/>
    </location>
</feature>
<organism evidence="2 3">
    <name type="scientific">Microbulbifer elongatus</name>
    <dbReference type="NCBI Taxonomy" id="86173"/>
    <lineage>
        <taxon>Bacteria</taxon>
        <taxon>Pseudomonadati</taxon>
        <taxon>Pseudomonadota</taxon>
        <taxon>Gammaproteobacteria</taxon>
        <taxon>Cellvibrionales</taxon>
        <taxon>Microbulbiferaceae</taxon>
        <taxon>Microbulbifer</taxon>
    </lineage>
</organism>
<evidence type="ECO:0000313" key="3">
    <source>
        <dbReference type="Proteomes" id="UP001205566"/>
    </source>
</evidence>
<dbReference type="Proteomes" id="UP001205566">
    <property type="component" value="Unassembled WGS sequence"/>
</dbReference>
<dbReference type="EMBL" id="JACASI010000026">
    <property type="protein sequence ID" value="MCQ3829675.1"/>
    <property type="molecule type" value="Genomic_DNA"/>
</dbReference>
<reference evidence="2" key="1">
    <citation type="thesis" date="2020" institute="Technische Universitat Dresden" country="Dresden, Germany">
        <title>The Agarolytic System of Microbulbifer elongatus PORT2, Isolated from Batu Karas, Pangandaran West Java Indonesia.</title>
        <authorList>
            <person name="Anggraeni S.R."/>
        </authorList>
    </citation>
    <scope>NUCLEOTIDE SEQUENCE</scope>
    <source>
        <strain evidence="2">PORT2</strain>
    </source>
</reference>
<protein>
    <submittedName>
        <fullName evidence="2">Uncharacterized protein</fullName>
    </submittedName>
</protein>
<accession>A0ABT1P0P4</accession>
<dbReference type="RefSeq" id="WP_255874638.1">
    <property type="nucleotide sequence ID" value="NZ_JACASI010000026.1"/>
</dbReference>
<proteinExistence type="predicted"/>
<name>A0ABT1P0P4_9GAMM</name>
<keyword evidence="1" id="KW-1133">Transmembrane helix</keyword>
<evidence type="ECO:0000313" key="2">
    <source>
        <dbReference type="EMBL" id="MCQ3829675.1"/>
    </source>
</evidence>
<sequence>MSEPTHESEPLSEQQSAQYQAAALLALHASRGQSPRGPQPDTEELALLLEDRLSFTRKQEIYSHLNATPALYQQWLLMVENGHPAESTQCAEPATLKARPLRWQRWFAAAGALVGMAAVLLIAPWRTVPPQTSLPAEIAEQPKAAHTQVLLASQILDALSGIQHGLASGDAVYHNRLTAIVSNAPETPVETPFFAFGEALAQLHNQCAASNATGRAIDSAIEMPLRQRIQQQALALEWPASPLSLTMASMGIDDDLCALSDALRNEILQFSEGP</sequence>